<feature type="transmembrane region" description="Helical" evidence="1">
    <location>
        <begin position="12"/>
        <end position="35"/>
    </location>
</feature>
<dbReference type="EMBL" id="MDZA01000414">
    <property type="protein sequence ID" value="OGX83651.1"/>
    <property type="molecule type" value="Genomic_DNA"/>
</dbReference>
<feature type="transmembrane region" description="Helical" evidence="1">
    <location>
        <begin position="91"/>
        <end position="110"/>
    </location>
</feature>
<feature type="transmembrane region" description="Helical" evidence="1">
    <location>
        <begin position="180"/>
        <end position="201"/>
    </location>
</feature>
<keyword evidence="1" id="KW-1133">Transmembrane helix</keyword>
<comment type="caution">
    <text evidence="2">The sequence shown here is derived from an EMBL/GenBank/DDBJ whole genome shotgun (WGS) entry which is preliminary data.</text>
</comment>
<evidence type="ECO:0000256" key="1">
    <source>
        <dbReference type="SAM" id="Phobius"/>
    </source>
</evidence>
<dbReference type="AlphaFoldDB" id="A0A1G1SYF9"/>
<evidence type="ECO:0000313" key="2">
    <source>
        <dbReference type="EMBL" id="OGX83651.1"/>
    </source>
</evidence>
<gene>
    <name evidence="2" type="ORF">BEN49_12310</name>
</gene>
<dbReference type="OrthoDB" id="5524812at2"/>
<feature type="transmembrane region" description="Helical" evidence="1">
    <location>
        <begin position="116"/>
        <end position="134"/>
    </location>
</feature>
<keyword evidence="3" id="KW-1185">Reference proteome</keyword>
<keyword evidence="1" id="KW-0812">Transmembrane</keyword>
<sequence length="219" mass="23994">MRNIIEAARRWVWLQLAVVYTRYLLGGAFVFASLVKMKGHRFTRLSGAADPIHSAMHLFETLYQSGLYWQFLGGAQCLAGFLLLTQRFATLGALLFLPIIANIFVITLSYDFGGTPVITGLMLLANALLLAWDWPTLRVLVGRPALLPVPGPQAPLWEGVGLVLFAYTAGYRYYTDAYNFLLWAGVCTAVGALGLLAAWYLRRRGAAGAPASSRQPGPL</sequence>
<proteinExistence type="predicted"/>
<feature type="transmembrane region" description="Helical" evidence="1">
    <location>
        <begin position="155"/>
        <end position="174"/>
    </location>
</feature>
<evidence type="ECO:0008006" key="4">
    <source>
        <dbReference type="Google" id="ProtNLM"/>
    </source>
</evidence>
<accession>A0A1G1SYF9</accession>
<dbReference type="Proteomes" id="UP000177506">
    <property type="component" value="Unassembled WGS sequence"/>
</dbReference>
<dbReference type="RefSeq" id="WP_070746104.1">
    <property type="nucleotide sequence ID" value="NZ_MDZA01000414.1"/>
</dbReference>
<reference evidence="2 3" key="1">
    <citation type="submission" date="2016-08" db="EMBL/GenBank/DDBJ databases">
        <title>Hymenobacter coccineus sp. nov., Hymenobacter lapidarius sp. nov. and Hymenobacter glacialis sp. nov., isolated from Antarctic soil.</title>
        <authorList>
            <person name="Sedlacek I."/>
            <person name="Kralova S."/>
            <person name="Kyrova K."/>
            <person name="Maslanova I."/>
            <person name="Stankova E."/>
            <person name="Vrbovska V."/>
            <person name="Nemec M."/>
            <person name="Bartak M."/>
            <person name="Svec P."/>
            <person name="Busse H.-J."/>
            <person name="Pantucek R."/>
        </authorList>
    </citation>
    <scope>NUCLEOTIDE SEQUENCE [LARGE SCALE GENOMIC DNA]</scope>
    <source>
        <strain evidence="2 3">CCM 8649</strain>
    </source>
</reference>
<protein>
    <recommendedName>
        <fullName evidence="4">DoxX family protein</fullName>
    </recommendedName>
</protein>
<name>A0A1G1SYF9_9BACT</name>
<keyword evidence="1" id="KW-0472">Membrane</keyword>
<organism evidence="2 3">
    <name type="scientific">Hymenobacter coccineus</name>
    <dbReference type="NCBI Taxonomy" id="1908235"/>
    <lineage>
        <taxon>Bacteria</taxon>
        <taxon>Pseudomonadati</taxon>
        <taxon>Bacteroidota</taxon>
        <taxon>Cytophagia</taxon>
        <taxon>Cytophagales</taxon>
        <taxon>Hymenobacteraceae</taxon>
        <taxon>Hymenobacter</taxon>
    </lineage>
</organism>
<evidence type="ECO:0000313" key="3">
    <source>
        <dbReference type="Proteomes" id="UP000177506"/>
    </source>
</evidence>